<dbReference type="PANTHER" id="PTHR13627">
    <property type="entry name" value="FUKUTIN RELATED PROTEIN"/>
    <property type="match status" value="1"/>
</dbReference>
<keyword evidence="1" id="KW-0812">Transmembrane</keyword>
<proteinExistence type="predicted"/>
<organism evidence="2 3">
    <name type="scientific">Mytilus coruscus</name>
    <name type="common">Sea mussel</name>
    <dbReference type="NCBI Taxonomy" id="42192"/>
    <lineage>
        <taxon>Eukaryota</taxon>
        <taxon>Metazoa</taxon>
        <taxon>Spiralia</taxon>
        <taxon>Lophotrochozoa</taxon>
        <taxon>Mollusca</taxon>
        <taxon>Bivalvia</taxon>
        <taxon>Autobranchia</taxon>
        <taxon>Pteriomorphia</taxon>
        <taxon>Mytilida</taxon>
        <taxon>Mytiloidea</taxon>
        <taxon>Mytilidae</taxon>
        <taxon>Mytilinae</taxon>
        <taxon>Mytilus</taxon>
    </lineage>
</organism>
<keyword evidence="1" id="KW-0472">Membrane</keyword>
<dbReference type="AlphaFoldDB" id="A0A6J8DS97"/>
<keyword evidence="3" id="KW-1185">Reference proteome</keyword>
<keyword evidence="1" id="KW-1133">Transmembrane helix</keyword>
<gene>
    <name evidence="2" type="ORF">MCOR_43983</name>
</gene>
<dbReference type="PANTHER" id="PTHR13627:SF34">
    <property type="entry name" value="RIBITOL-5-PHOSPHATE TRANSFERASE"/>
    <property type="match status" value="1"/>
</dbReference>
<evidence type="ECO:0000313" key="3">
    <source>
        <dbReference type="Proteomes" id="UP000507470"/>
    </source>
</evidence>
<protein>
    <recommendedName>
        <fullName evidence="4">FKRP</fullName>
    </recommendedName>
</protein>
<sequence>MPKHIIRWIFFTLISVNLLYLLYTKLYSDLNIYRRQTSHTLYDGATIDNNTKGEEKVTGFNKQKMCVELSTINSHLIKLFKEIQKAKIHVRGSKTRDAINNALPIIADLLKKTKINEQNLKRKTKPTKYICEEIYQLDRGFKTQKCSYSTSLDKLLTVIMILKPEEILNVQSTIKGLFKINKHIQIIIGKLNNVSISMLKQSSNIFFVTYRKSDTEGKMWNLLVQNVLTKYTLIARHLSSFNIDARLERLIREIESLDVVIAGGASRDQNGIWKLGCYQTTYANYSLVYHEGYDESLHECIFCDYISGPFISNTNALKRYKFDNKMNAISVFHDFFLRISQNKLESVVCPDSMFYVQSQQQPAGSNDWTLFNNKWQLFRLKIADEVDIKVVCQNQTQECHPNIGYMSSPCCLQELTDMIKFIMKTCETFNIICEADGGTVLGAVKFNKIMPWEKDADFRFLTSNFTNLKQLGPIIARKYHVTIREPPRRCMLVDSTNWQLQMYSLYPMDSELLAKKGIKPTKVFLDGQLIQVPRNPGYFLRKEFGNEIYAHAEHWVLLGINESERYKSKTFTSCRTPGRHDCLDTYNGDGNLQFTTQLP</sequence>
<reference evidence="2 3" key="1">
    <citation type="submission" date="2020-06" db="EMBL/GenBank/DDBJ databases">
        <authorList>
            <person name="Li R."/>
            <person name="Bekaert M."/>
        </authorList>
    </citation>
    <scope>NUCLEOTIDE SEQUENCE [LARGE SCALE GENOMIC DNA]</scope>
    <source>
        <strain evidence="3">wild</strain>
    </source>
</reference>
<evidence type="ECO:0008006" key="4">
    <source>
        <dbReference type="Google" id="ProtNLM"/>
    </source>
</evidence>
<accession>A0A6J8DS97</accession>
<evidence type="ECO:0000256" key="1">
    <source>
        <dbReference type="SAM" id="Phobius"/>
    </source>
</evidence>
<dbReference type="EMBL" id="CACVKT020007808">
    <property type="protein sequence ID" value="CAC5410825.1"/>
    <property type="molecule type" value="Genomic_DNA"/>
</dbReference>
<dbReference type="InterPro" id="IPR052613">
    <property type="entry name" value="LicD_transferase"/>
</dbReference>
<dbReference type="OrthoDB" id="6358690at2759"/>
<feature type="transmembrane region" description="Helical" evidence="1">
    <location>
        <begin position="5"/>
        <end position="23"/>
    </location>
</feature>
<dbReference type="Proteomes" id="UP000507470">
    <property type="component" value="Unassembled WGS sequence"/>
</dbReference>
<evidence type="ECO:0000313" key="2">
    <source>
        <dbReference type="EMBL" id="CAC5410825.1"/>
    </source>
</evidence>
<name>A0A6J8DS97_MYTCO</name>